<dbReference type="AlphaFoldDB" id="A0A3D3TLB8"/>
<dbReference type="Proteomes" id="UP000264215">
    <property type="component" value="Unassembled WGS sequence"/>
</dbReference>
<dbReference type="EMBL" id="DQBS01000068">
    <property type="protein sequence ID" value="HCO69499.1"/>
    <property type="molecule type" value="Genomic_DNA"/>
</dbReference>
<keyword evidence="4 6" id="KW-1133">Transmembrane helix</keyword>
<evidence type="ECO:0000313" key="8">
    <source>
        <dbReference type="Proteomes" id="UP000264215"/>
    </source>
</evidence>
<reference evidence="7 8" key="1">
    <citation type="journal article" date="2018" name="Nat. Biotechnol.">
        <title>A standardized bacterial taxonomy based on genome phylogeny substantially revises the tree of life.</title>
        <authorList>
            <person name="Parks D.H."/>
            <person name="Chuvochina M."/>
            <person name="Waite D.W."/>
            <person name="Rinke C."/>
            <person name="Skarshewski A."/>
            <person name="Chaumeil P.A."/>
            <person name="Hugenholtz P."/>
        </authorList>
    </citation>
    <scope>NUCLEOTIDE SEQUENCE [LARGE SCALE GENOMIC DNA]</scope>
    <source>
        <strain evidence="7">UBA9905</strain>
    </source>
</reference>
<evidence type="ECO:0000256" key="6">
    <source>
        <dbReference type="SAM" id="Phobius"/>
    </source>
</evidence>
<evidence type="ECO:0000256" key="3">
    <source>
        <dbReference type="ARBA" id="ARBA00022692"/>
    </source>
</evidence>
<dbReference type="Pfam" id="PF01594">
    <property type="entry name" value="AI-2E_transport"/>
    <property type="match status" value="1"/>
</dbReference>
<accession>A0A3D3TLB8</accession>
<evidence type="ECO:0000313" key="7">
    <source>
        <dbReference type="EMBL" id="HCO69499.1"/>
    </source>
</evidence>
<protein>
    <submittedName>
        <fullName evidence="7">AI-2E family transporter</fullName>
    </submittedName>
</protein>
<dbReference type="InterPro" id="IPR002549">
    <property type="entry name" value="AI-2E-like"/>
</dbReference>
<sequence>EFIPKFYPKKVRGTALIFLSDTYKNLERYVISIVLISLIVGIVVGIVVQTMGLKYGLLMGLWAAFTNLIPIVGVPLEFVPLVLLAVSTQNLVLVLVLLIILAIVHAAAFILFLVFMKGYNRINPVIIILMIVVAGQLQGLFGAIIAVPFAIVLKMMWIHFFSPMLEEED</sequence>
<comment type="caution">
    <text evidence="7">The sequence shown here is derived from an EMBL/GenBank/DDBJ whole genome shotgun (WGS) entry which is preliminary data.</text>
</comment>
<feature type="transmembrane region" description="Helical" evidence="6">
    <location>
        <begin position="29"/>
        <end position="48"/>
    </location>
</feature>
<feature type="transmembrane region" description="Helical" evidence="6">
    <location>
        <begin position="60"/>
        <end position="86"/>
    </location>
</feature>
<feature type="transmembrane region" description="Helical" evidence="6">
    <location>
        <begin position="92"/>
        <end position="115"/>
    </location>
</feature>
<feature type="non-terminal residue" evidence="7">
    <location>
        <position position="1"/>
    </location>
</feature>
<comment type="similarity">
    <text evidence="2">Belongs to the autoinducer-2 exporter (AI-2E) (TC 2.A.86) family.</text>
</comment>
<keyword evidence="3 6" id="KW-0812">Transmembrane</keyword>
<gene>
    <name evidence="7" type="ORF">DIT26_02765</name>
</gene>
<organism evidence="7 8">
    <name type="scientific">Mesotoga infera</name>
    <dbReference type="NCBI Taxonomy" id="1236046"/>
    <lineage>
        <taxon>Bacteria</taxon>
        <taxon>Thermotogati</taxon>
        <taxon>Thermotogota</taxon>
        <taxon>Thermotogae</taxon>
        <taxon>Kosmotogales</taxon>
        <taxon>Kosmotogaceae</taxon>
        <taxon>Mesotoga</taxon>
    </lineage>
</organism>
<evidence type="ECO:0000256" key="5">
    <source>
        <dbReference type="ARBA" id="ARBA00023136"/>
    </source>
</evidence>
<name>A0A3D3TLB8_9BACT</name>
<evidence type="ECO:0000256" key="4">
    <source>
        <dbReference type="ARBA" id="ARBA00022989"/>
    </source>
</evidence>
<comment type="subcellular location">
    <subcellularLocation>
        <location evidence="1">Membrane</location>
        <topology evidence="1">Multi-pass membrane protein</topology>
    </subcellularLocation>
</comment>
<feature type="transmembrane region" description="Helical" evidence="6">
    <location>
        <begin position="127"/>
        <end position="153"/>
    </location>
</feature>
<proteinExistence type="inferred from homology"/>
<evidence type="ECO:0000256" key="1">
    <source>
        <dbReference type="ARBA" id="ARBA00004141"/>
    </source>
</evidence>
<evidence type="ECO:0000256" key="2">
    <source>
        <dbReference type="ARBA" id="ARBA00009773"/>
    </source>
</evidence>
<keyword evidence="5 6" id="KW-0472">Membrane</keyword>
<dbReference type="GO" id="GO:0016020">
    <property type="term" value="C:membrane"/>
    <property type="evidence" value="ECO:0007669"/>
    <property type="project" value="UniProtKB-SubCell"/>
</dbReference>